<dbReference type="Pfam" id="PF00069">
    <property type="entry name" value="Pkinase"/>
    <property type="match status" value="1"/>
</dbReference>
<feature type="compositionally biased region" description="Low complexity" evidence="9">
    <location>
        <begin position="35"/>
        <end position="45"/>
    </location>
</feature>
<sequence>MDSRQATPVGVNGSDHTHDHSNCDFKRHHQTAVKSASPSAAEPSACGCRSNEGDIFQDAGDSQNLEHSTKQAVPLPQNAPAWTSASHQQDPTPRQPDIRSDVQATASQYRSSTRHPPPQSHLHDKATVGHQRPASKLPRPATHRGPANAQLQPYPYGKTAHGHAKSHPQNHNIQAARELAPAALRSGSLNSSSSSSIAPLVASAVPPNYASLRLNQPRLSAAKQKALEDAKKMQARVLAEVAESKADPPPYVLEELVGKGSYGRVYRAKRRLATRNKTASSSTVSAESHAGQIVAIKIIDIEASDRANPVPRMADSYQDFLKEVEALRRLEGQGARNINHIIEFLGVGRTVWMVTQYCDGGSVATLMKPVKPHGLDEKWIVIVLREVAEALSWVHHAGIIHRDIKCANVLVHENGGVQLADFGVAAVLNEYSFKDSEQKDKRSTVVGTPHWMAPELLGDWGQKTYGSEVDIWSFGAMAFEMATGMPPNAMENIGARPEALAQSLRAAPPRLNGMFSEDLASLVEFCLQVDPDHRPSIDVIKQHPYIAGTEITHPTSALTNLVALFKFWEAHGGSRDSLFMGPGGQLRKGSKCSLNSRSSLGSVNADGAYSSWDFGSRESGWDTMDGSKGSIGSFNDSMPNIIRRNSSASSITPRQTQNQAPKQQVQYHLQRKPQQPPKKEEQSPPPLLRGASRRFNEIRVRRPIERIFDRTMTGYNEASCLYYLRMYNTGSSKNILMPPPPPIDVSPLTQSGLESTRQSLIDLDLSFAIDLNRPPDSTSQITNHVSDPSAPLGTIPDTIVKPNDGNQSHVDIPPIGNLTVDHSATSLRRPTQDWQFPINLPSQVSHTSLPESNFQSSVAPTIVSSVIPPAPGPQVQDAGLIEDGDFFESKQPNLSPEPQQTTILPIINASYPSVPVSPKTQYVTQMAEVETSQSAEATNDTTLVEEPTRKTAEDGRVNLNLNLHSDLRTAPVPFCHPRPVPLPPLSRSHFSPSTTQTARAFKNGPPINSPSFFSSTRKPLNFEDASKVAVYDVRRDSTAPNDYDNVQCIPRDVDFSEEELEFLRRPMVHIPTSGNGYTLPPCGQERHPSLYYTGDTESEQLYSTCTPPTHPSHSAMPSLDTIESPLDSLHGSRDYGHYFPGHESLRSHESGTDYFTHSDVHIPHDTESLPPSPLSPLSPMTYQSSHKTFPPAASSGALGGELKNPWTESQIPTAFHPSFMAGPHAQGTGHSDDDRGELNRNFVFGGNREYMGRHALGAKDRQLDAQFEGNWRDKKE</sequence>
<keyword evidence="2" id="KW-0723">Serine/threonine-protein kinase</keyword>
<feature type="region of interest" description="Disordered" evidence="9">
    <location>
        <begin position="930"/>
        <end position="949"/>
    </location>
</feature>
<dbReference type="InterPro" id="IPR008271">
    <property type="entry name" value="Ser/Thr_kinase_AS"/>
</dbReference>
<proteinExistence type="inferred from homology"/>
<dbReference type="Proteomes" id="UP001583280">
    <property type="component" value="Unassembled WGS sequence"/>
</dbReference>
<gene>
    <name evidence="11" type="ORF">Cpir12675_003677</name>
</gene>
<dbReference type="PROSITE" id="PS50011">
    <property type="entry name" value="PROTEIN_KINASE_DOM"/>
    <property type="match status" value="1"/>
</dbReference>
<organism evidence="11 12">
    <name type="scientific">Ceratocystis pirilliformis</name>
    <dbReference type="NCBI Taxonomy" id="259994"/>
    <lineage>
        <taxon>Eukaryota</taxon>
        <taxon>Fungi</taxon>
        <taxon>Dikarya</taxon>
        <taxon>Ascomycota</taxon>
        <taxon>Pezizomycotina</taxon>
        <taxon>Sordariomycetes</taxon>
        <taxon>Hypocreomycetidae</taxon>
        <taxon>Microascales</taxon>
        <taxon>Ceratocystidaceae</taxon>
        <taxon>Ceratocystis</taxon>
    </lineage>
</organism>
<evidence type="ECO:0000256" key="6">
    <source>
        <dbReference type="ARBA" id="ARBA00022840"/>
    </source>
</evidence>
<keyword evidence="12" id="KW-1185">Reference proteome</keyword>
<evidence type="ECO:0000313" key="12">
    <source>
        <dbReference type="Proteomes" id="UP001583280"/>
    </source>
</evidence>
<keyword evidence="6" id="KW-0067">ATP-binding</keyword>
<protein>
    <recommendedName>
        <fullName evidence="10">Protein kinase domain-containing protein</fullName>
    </recommendedName>
</protein>
<keyword evidence="3" id="KW-0808">Transferase</keyword>
<evidence type="ECO:0000313" key="11">
    <source>
        <dbReference type="EMBL" id="KAL1894448.1"/>
    </source>
</evidence>
<keyword evidence="4" id="KW-0547">Nucleotide-binding</keyword>
<feature type="compositionally biased region" description="Polar residues" evidence="9">
    <location>
        <begin position="930"/>
        <end position="942"/>
    </location>
</feature>
<evidence type="ECO:0000256" key="5">
    <source>
        <dbReference type="ARBA" id="ARBA00022777"/>
    </source>
</evidence>
<keyword evidence="5" id="KW-0418">Kinase</keyword>
<dbReference type="Gene3D" id="1.10.510.10">
    <property type="entry name" value="Transferase(Phosphotransferase) domain 1"/>
    <property type="match status" value="1"/>
</dbReference>
<feature type="compositionally biased region" description="Basic and acidic residues" evidence="9">
    <location>
        <begin position="15"/>
        <end position="25"/>
    </location>
</feature>
<comment type="catalytic activity">
    <reaction evidence="8">
        <text>L-seryl-[protein] + ATP = O-phospho-L-seryl-[protein] + ADP + H(+)</text>
        <dbReference type="Rhea" id="RHEA:17989"/>
        <dbReference type="Rhea" id="RHEA-COMP:9863"/>
        <dbReference type="Rhea" id="RHEA-COMP:11604"/>
        <dbReference type="ChEBI" id="CHEBI:15378"/>
        <dbReference type="ChEBI" id="CHEBI:29999"/>
        <dbReference type="ChEBI" id="CHEBI:30616"/>
        <dbReference type="ChEBI" id="CHEBI:83421"/>
        <dbReference type="ChEBI" id="CHEBI:456216"/>
        <dbReference type="EC" id="2.7.11.1"/>
    </reaction>
</comment>
<evidence type="ECO:0000256" key="1">
    <source>
        <dbReference type="ARBA" id="ARBA00008874"/>
    </source>
</evidence>
<dbReference type="SMART" id="SM00220">
    <property type="entry name" value="S_TKc"/>
    <property type="match status" value="1"/>
</dbReference>
<comment type="catalytic activity">
    <reaction evidence="7">
        <text>L-threonyl-[protein] + ATP = O-phospho-L-threonyl-[protein] + ADP + H(+)</text>
        <dbReference type="Rhea" id="RHEA:46608"/>
        <dbReference type="Rhea" id="RHEA-COMP:11060"/>
        <dbReference type="Rhea" id="RHEA-COMP:11605"/>
        <dbReference type="ChEBI" id="CHEBI:15378"/>
        <dbReference type="ChEBI" id="CHEBI:30013"/>
        <dbReference type="ChEBI" id="CHEBI:30616"/>
        <dbReference type="ChEBI" id="CHEBI:61977"/>
        <dbReference type="ChEBI" id="CHEBI:456216"/>
        <dbReference type="EC" id="2.7.11.1"/>
    </reaction>
</comment>
<dbReference type="EMBL" id="JAWDJO010000091">
    <property type="protein sequence ID" value="KAL1894448.1"/>
    <property type="molecule type" value="Genomic_DNA"/>
</dbReference>
<feature type="compositionally biased region" description="Polar residues" evidence="9">
    <location>
        <begin position="102"/>
        <end position="111"/>
    </location>
</feature>
<comment type="caution">
    <text evidence="11">The sequence shown here is derived from an EMBL/GenBank/DDBJ whole genome shotgun (WGS) entry which is preliminary data.</text>
</comment>
<feature type="region of interest" description="Disordered" evidence="9">
    <location>
        <begin position="647"/>
        <end position="694"/>
    </location>
</feature>
<evidence type="ECO:0000256" key="3">
    <source>
        <dbReference type="ARBA" id="ARBA00022679"/>
    </source>
</evidence>
<comment type="similarity">
    <text evidence="1">Belongs to the protein kinase superfamily. STE Ser/Thr protein kinase family. STE20 subfamily.</text>
</comment>
<name>A0ABR3Z342_9PEZI</name>
<evidence type="ECO:0000256" key="4">
    <source>
        <dbReference type="ARBA" id="ARBA00022741"/>
    </source>
</evidence>
<dbReference type="InterPro" id="IPR000719">
    <property type="entry name" value="Prot_kinase_dom"/>
</dbReference>
<feature type="region of interest" description="Disordered" evidence="9">
    <location>
        <begin position="985"/>
        <end position="1007"/>
    </location>
</feature>
<dbReference type="PROSITE" id="PS00108">
    <property type="entry name" value="PROTEIN_KINASE_ST"/>
    <property type="match status" value="1"/>
</dbReference>
<feature type="region of interest" description="Disordered" evidence="9">
    <location>
        <begin position="1216"/>
        <end position="1237"/>
    </location>
</feature>
<evidence type="ECO:0000256" key="7">
    <source>
        <dbReference type="ARBA" id="ARBA00047899"/>
    </source>
</evidence>
<dbReference type="InterPro" id="IPR011009">
    <property type="entry name" value="Kinase-like_dom_sf"/>
</dbReference>
<feature type="domain" description="Protein kinase" evidence="10">
    <location>
        <begin position="251"/>
        <end position="546"/>
    </location>
</feature>
<feature type="compositionally biased region" description="Polar residues" evidence="9">
    <location>
        <begin position="80"/>
        <end position="92"/>
    </location>
</feature>
<feature type="region of interest" description="Disordered" evidence="9">
    <location>
        <begin position="1255"/>
        <end position="1276"/>
    </location>
</feature>
<dbReference type="PANTHER" id="PTHR48012:SF10">
    <property type="entry name" value="FI20177P1"/>
    <property type="match status" value="1"/>
</dbReference>
<evidence type="ECO:0000256" key="2">
    <source>
        <dbReference type="ARBA" id="ARBA00022527"/>
    </source>
</evidence>
<evidence type="ECO:0000256" key="8">
    <source>
        <dbReference type="ARBA" id="ARBA00048679"/>
    </source>
</evidence>
<feature type="compositionally biased region" description="Polar residues" evidence="9">
    <location>
        <begin position="652"/>
        <end position="667"/>
    </location>
</feature>
<dbReference type="SUPFAM" id="SSF56112">
    <property type="entry name" value="Protein kinase-like (PK-like)"/>
    <property type="match status" value="1"/>
</dbReference>
<evidence type="ECO:0000259" key="10">
    <source>
        <dbReference type="PROSITE" id="PS50011"/>
    </source>
</evidence>
<evidence type="ECO:0000256" key="9">
    <source>
        <dbReference type="SAM" id="MobiDB-lite"/>
    </source>
</evidence>
<feature type="region of interest" description="Disordered" evidence="9">
    <location>
        <begin position="1"/>
        <end position="152"/>
    </location>
</feature>
<dbReference type="PANTHER" id="PTHR48012">
    <property type="entry name" value="STERILE20-LIKE KINASE, ISOFORM B-RELATED"/>
    <property type="match status" value="1"/>
</dbReference>
<accession>A0ABR3Z342</accession>
<reference evidence="11 12" key="1">
    <citation type="journal article" date="2024" name="IMA Fungus">
        <title>IMA Genome - F19 : A genome assembly and annotation guide to empower mycologists, including annotated draft genome sequences of Ceratocystis pirilliformis, Diaporthe australafricana, Fusarium ophioides, Paecilomyces lecythidis, and Sporothrix stenoceras.</title>
        <authorList>
            <person name="Aylward J."/>
            <person name="Wilson A.M."/>
            <person name="Visagie C.M."/>
            <person name="Spraker J."/>
            <person name="Barnes I."/>
            <person name="Buitendag C."/>
            <person name="Ceriani C."/>
            <person name="Del Mar Angel L."/>
            <person name="du Plessis D."/>
            <person name="Fuchs T."/>
            <person name="Gasser K."/>
            <person name="Kramer D."/>
            <person name="Li W."/>
            <person name="Munsamy K."/>
            <person name="Piso A."/>
            <person name="Price J.L."/>
            <person name="Sonnekus B."/>
            <person name="Thomas C."/>
            <person name="van der Nest A."/>
            <person name="van Dijk A."/>
            <person name="van Heerden A."/>
            <person name="van Vuuren N."/>
            <person name="Yilmaz N."/>
            <person name="Duong T.A."/>
            <person name="van der Merwe N.A."/>
            <person name="Wingfield M.J."/>
            <person name="Wingfield B.D."/>
        </authorList>
    </citation>
    <scope>NUCLEOTIDE SEQUENCE [LARGE SCALE GENOMIC DNA]</scope>
    <source>
        <strain evidence="11 12">CMW 12675</strain>
    </source>
</reference>
<dbReference type="InterPro" id="IPR050629">
    <property type="entry name" value="STE20/SPS1-PAK"/>
</dbReference>